<feature type="signal peptide" evidence="1">
    <location>
        <begin position="1"/>
        <end position="33"/>
    </location>
</feature>
<gene>
    <name evidence="2" type="ORF">mRhiFer1_002001</name>
</gene>
<dbReference type="Proteomes" id="UP000585614">
    <property type="component" value="Unassembled WGS sequence"/>
</dbReference>
<evidence type="ECO:0000313" key="2">
    <source>
        <dbReference type="EMBL" id="KAF6312574.1"/>
    </source>
</evidence>
<keyword evidence="1" id="KW-0732">Signal</keyword>
<accession>A0A7J7UID9</accession>
<evidence type="ECO:0000313" key="3">
    <source>
        <dbReference type="Proteomes" id="UP000585614"/>
    </source>
</evidence>
<organism evidence="2 3">
    <name type="scientific">Rhinolophus ferrumequinum</name>
    <name type="common">Greater horseshoe bat</name>
    <dbReference type="NCBI Taxonomy" id="59479"/>
    <lineage>
        <taxon>Eukaryota</taxon>
        <taxon>Metazoa</taxon>
        <taxon>Chordata</taxon>
        <taxon>Craniata</taxon>
        <taxon>Vertebrata</taxon>
        <taxon>Euteleostomi</taxon>
        <taxon>Mammalia</taxon>
        <taxon>Eutheria</taxon>
        <taxon>Laurasiatheria</taxon>
        <taxon>Chiroptera</taxon>
        <taxon>Yinpterochiroptera</taxon>
        <taxon>Rhinolophoidea</taxon>
        <taxon>Rhinolophidae</taxon>
        <taxon>Rhinolophinae</taxon>
        <taxon>Rhinolophus</taxon>
    </lineage>
</organism>
<comment type="caution">
    <text evidence="2">The sequence shown here is derived from an EMBL/GenBank/DDBJ whole genome shotgun (WGS) entry which is preliminary data.</text>
</comment>
<protein>
    <submittedName>
        <fullName evidence="2">Calcium voltage-gated channel auxiliary subunit alpha2delta 3</fullName>
    </submittedName>
</protein>
<name>A0A7J7UID9_RHIFE</name>
<feature type="chain" id="PRO_5029629358" evidence="1">
    <location>
        <begin position="34"/>
        <end position="103"/>
    </location>
</feature>
<proteinExistence type="predicted"/>
<dbReference type="EMBL" id="JACAGC010000016">
    <property type="protein sequence ID" value="KAF6312574.1"/>
    <property type="molecule type" value="Genomic_DNA"/>
</dbReference>
<evidence type="ECO:0000256" key="1">
    <source>
        <dbReference type="SAM" id="SignalP"/>
    </source>
</evidence>
<sequence>MARQGSQRRASRGASALLATAFLCAALGDVVRSEQQIPLSVVKLWASAFGGEIKSIAAKYSGSQLLQKSFLGVFCCVLAFEHLRPSADLLKDAEQVILATLSV</sequence>
<dbReference type="AlphaFoldDB" id="A0A7J7UID9"/>
<reference evidence="2 3" key="1">
    <citation type="journal article" date="2020" name="Nature">
        <title>Six reference-quality genomes reveal evolution of bat adaptations.</title>
        <authorList>
            <person name="Jebb D."/>
            <person name="Huang Z."/>
            <person name="Pippel M."/>
            <person name="Hughes G.M."/>
            <person name="Lavrichenko K."/>
            <person name="Devanna P."/>
            <person name="Winkler S."/>
            <person name="Jermiin L.S."/>
            <person name="Skirmuntt E.C."/>
            <person name="Katzourakis A."/>
            <person name="Burkitt-Gray L."/>
            <person name="Ray D.A."/>
            <person name="Sullivan K.A.M."/>
            <person name="Roscito J.G."/>
            <person name="Kirilenko B.M."/>
            <person name="Davalos L.M."/>
            <person name="Corthals A.P."/>
            <person name="Power M.L."/>
            <person name="Jones G."/>
            <person name="Ransome R.D."/>
            <person name="Dechmann D.K.N."/>
            <person name="Locatelli A.G."/>
            <person name="Puechmaille S.J."/>
            <person name="Fedrigo O."/>
            <person name="Jarvis E.D."/>
            <person name="Hiller M."/>
            <person name="Vernes S.C."/>
            <person name="Myers E.W."/>
            <person name="Teeling E.C."/>
        </authorList>
    </citation>
    <scope>NUCLEOTIDE SEQUENCE [LARGE SCALE GENOMIC DNA]</scope>
    <source>
        <strain evidence="2">MRhiFer1</strain>
        <tissue evidence="2">Lung</tissue>
    </source>
</reference>